<dbReference type="InterPro" id="IPR011856">
    <property type="entry name" value="tRNA_endonuc-like_dom_sf"/>
</dbReference>
<dbReference type="PANTHER" id="PTHR30547">
    <property type="entry name" value="UNCHARACTERIZED PROTEIN YHCG-RELATED"/>
    <property type="match status" value="1"/>
</dbReference>
<dbReference type="Pfam" id="PF06250">
    <property type="entry name" value="YhcG_C"/>
    <property type="match status" value="1"/>
</dbReference>
<gene>
    <name evidence="3" type="ORF">PAP18089_02861</name>
</gene>
<evidence type="ECO:0000313" key="4">
    <source>
        <dbReference type="Proteomes" id="UP000364291"/>
    </source>
</evidence>
<evidence type="ECO:0008006" key="5">
    <source>
        <dbReference type="Google" id="ProtNLM"/>
    </source>
</evidence>
<dbReference type="Proteomes" id="UP000364291">
    <property type="component" value="Unassembled WGS sequence"/>
</dbReference>
<name>A0A5E5P5L1_9BURK</name>
<evidence type="ECO:0000313" key="3">
    <source>
        <dbReference type="EMBL" id="VVG71871.1"/>
    </source>
</evidence>
<dbReference type="RefSeq" id="WP_150728687.1">
    <property type="nucleotide sequence ID" value="NZ_CABPSX010000005.1"/>
</dbReference>
<proteinExistence type="predicted"/>
<evidence type="ECO:0000259" key="2">
    <source>
        <dbReference type="Pfam" id="PF17761"/>
    </source>
</evidence>
<dbReference type="OrthoDB" id="9801263at2"/>
<feature type="domain" description="YhcG N-terminal" evidence="2">
    <location>
        <begin position="27"/>
        <end position="190"/>
    </location>
</feature>
<dbReference type="PANTHER" id="PTHR30547:SF5">
    <property type="entry name" value="NUCLEASE YHCG-RELATED"/>
    <property type="match status" value="1"/>
</dbReference>
<dbReference type="GO" id="GO:0003676">
    <property type="term" value="F:nucleic acid binding"/>
    <property type="evidence" value="ECO:0007669"/>
    <property type="project" value="InterPro"/>
</dbReference>
<accession>A0A5E5P5L1</accession>
<sequence length="389" mass="43755">MNNKKASAVAAKTAAVPAGYAGIHSGIVELLGAARQAAARSVNALMTASYWEIGRRIVEAEQQGKRRAGYGEQLMERLSTDLTAQFGRGFGVNNLENMRRFFLAYPVSEISQTLSGKLDTELPDEKSQTVSGKLSLAELAQVFTLPWSAYVRLLVVKDNHARRFYEAEALRGGWSVRQLDRQIGSQFYERTALSKDKAAMLVKGAVAKPEDAVTPDDAIKDPYVLEFLNLKDEYSESDLEAALIQRLEDFLLELGEGFTFVGRQRRLRIDQTWYRVDLLFFHRKLRCLVIIDLKLGSLTHADVGQMHMYCNYAKEHWAYPDENPPVGLILCADKGHALARYALEGLPTKVMAANYRTVLPDAELLQKELENTRRILESRTAKPSKKLQR</sequence>
<dbReference type="InterPro" id="IPR053148">
    <property type="entry name" value="PD-DEXK-like_domain"/>
</dbReference>
<reference evidence="3 4" key="1">
    <citation type="submission" date="2019-08" db="EMBL/GenBank/DDBJ databases">
        <authorList>
            <person name="Peeters C."/>
        </authorList>
    </citation>
    <scope>NUCLEOTIDE SEQUENCE [LARGE SCALE GENOMIC DNA]</scope>
    <source>
        <strain evidence="3 4">LMG 18089</strain>
    </source>
</reference>
<protein>
    <recommendedName>
        <fullName evidence="5">Nuclease YhcG</fullName>
    </recommendedName>
</protein>
<dbReference type="Pfam" id="PF17761">
    <property type="entry name" value="DUF1016_N"/>
    <property type="match status" value="1"/>
</dbReference>
<dbReference type="AlphaFoldDB" id="A0A5E5P5L1"/>
<evidence type="ECO:0000259" key="1">
    <source>
        <dbReference type="Pfam" id="PF06250"/>
    </source>
</evidence>
<dbReference type="InterPro" id="IPR041527">
    <property type="entry name" value="YhcG_N"/>
</dbReference>
<organism evidence="3 4">
    <name type="scientific">Pandoraea apista</name>
    <dbReference type="NCBI Taxonomy" id="93218"/>
    <lineage>
        <taxon>Bacteria</taxon>
        <taxon>Pseudomonadati</taxon>
        <taxon>Pseudomonadota</taxon>
        <taxon>Betaproteobacteria</taxon>
        <taxon>Burkholderiales</taxon>
        <taxon>Burkholderiaceae</taxon>
        <taxon>Pandoraea</taxon>
    </lineage>
</organism>
<dbReference type="EMBL" id="CABPSX010000005">
    <property type="protein sequence ID" value="VVG71871.1"/>
    <property type="molecule type" value="Genomic_DNA"/>
</dbReference>
<dbReference type="InterPro" id="IPR009362">
    <property type="entry name" value="YhcG_C"/>
</dbReference>
<feature type="domain" description="YhcG PDDEXK nuclease" evidence="1">
    <location>
        <begin position="217"/>
        <end position="369"/>
    </location>
</feature>
<dbReference type="Gene3D" id="3.40.1350.10">
    <property type="match status" value="1"/>
</dbReference>